<evidence type="ECO:0000259" key="8">
    <source>
        <dbReference type="Pfam" id="PF13567"/>
    </source>
</evidence>
<dbReference type="GO" id="GO:0005886">
    <property type="term" value="C:plasma membrane"/>
    <property type="evidence" value="ECO:0007669"/>
    <property type="project" value="UniProtKB-SubCell"/>
</dbReference>
<evidence type="ECO:0000313" key="9">
    <source>
        <dbReference type="EMBL" id="RPD96581.1"/>
    </source>
</evidence>
<dbReference type="InterPro" id="IPR004477">
    <property type="entry name" value="ComEC_N"/>
</dbReference>
<dbReference type="OrthoDB" id="9761531at2"/>
<dbReference type="PANTHER" id="PTHR30619">
    <property type="entry name" value="DNA INTERNALIZATION/COMPETENCE PROTEIN COMEC/REC2"/>
    <property type="match status" value="1"/>
</dbReference>
<dbReference type="Pfam" id="PF13567">
    <property type="entry name" value="DUF4131"/>
    <property type="match status" value="1"/>
</dbReference>
<organism evidence="9 10">
    <name type="scientific">Aureibaculum marinum</name>
    <dbReference type="NCBI Taxonomy" id="2487930"/>
    <lineage>
        <taxon>Bacteria</taxon>
        <taxon>Pseudomonadati</taxon>
        <taxon>Bacteroidota</taxon>
        <taxon>Flavobacteriia</taxon>
        <taxon>Flavobacteriales</taxon>
        <taxon>Flavobacteriaceae</taxon>
        <taxon>Aureibaculum</taxon>
    </lineage>
</organism>
<keyword evidence="3 6" id="KW-0812">Transmembrane</keyword>
<feature type="domain" description="ComEC/Rec2-related protein" evidence="7">
    <location>
        <begin position="232"/>
        <end position="499"/>
    </location>
</feature>
<feature type="transmembrane region" description="Helical" evidence="6">
    <location>
        <begin position="414"/>
        <end position="442"/>
    </location>
</feature>
<dbReference type="Pfam" id="PF03772">
    <property type="entry name" value="Competence"/>
    <property type="match status" value="1"/>
</dbReference>
<feature type="transmembrane region" description="Helical" evidence="6">
    <location>
        <begin position="505"/>
        <end position="523"/>
    </location>
</feature>
<feature type="transmembrane region" description="Helical" evidence="6">
    <location>
        <begin position="31"/>
        <end position="50"/>
    </location>
</feature>
<evidence type="ECO:0000256" key="5">
    <source>
        <dbReference type="ARBA" id="ARBA00023136"/>
    </source>
</evidence>
<evidence type="ECO:0000259" key="7">
    <source>
        <dbReference type="Pfam" id="PF03772"/>
    </source>
</evidence>
<feature type="transmembrane region" description="Helical" evidence="6">
    <location>
        <begin position="332"/>
        <end position="351"/>
    </location>
</feature>
<evidence type="ECO:0000256" key="2">
    <source>
        <dbReference type="ARBA" id="ARBA00022475"/>
    </source>
</evidence>
<dbReference type="InterPro" id="IPR052159">
    <property type="entry name" value="Competence_DNA_uptake"/>
</dbReference>
<evidence type="ECO:0000256" key="4">
    <source>
        <dbReference type="ARBA" id="ARBA00022989"/>
    </source>
</evidence>
<dbReference type="NCBIfam" id="TIGR00360">
    <property type="entry name" value="ComEC_N-term"/>
    <property type="match status" value="1"/>
</dbReference>
<feature type="transmembrane region" description="Helical" evidence="6">
    <location>
        <begin position="57"/>
        <end position="78"/>
    </location>
</feature>
<gene>
    <name evidence="9" type="ORF">EGM88_09450</name>
</gene>
<evidence type="ECO:0000256" key="3">
    <source>
        <dbReference type="ARBA" id="ARBA00022692"/>
    </source>
</evidence>
<evidence type="ECO:0000313" key="10">
    <source>
        <dbReference type="Proteomes" id="UP000270856"/>
    </source>
</evidence>
<dbReference type="InterPro" id="IPR025405">
    <property type="entry name" value="DUF4131"/>
</dbReference>
<feature type="transmembrane region" description="Helical" evidence="6">
    <location>
        <begin position="286"/>
        <end position="303"/>
    </location>
</feature>
<feature type="transmembrane region" description="Helical" evidence="6">
    <location>
        <begin position="387"/>
        <end position="408"/>
    </location>
</feature>
<evidence type="ECO:0000256" key="1">
    <source>
        <dbReference type="ARBA" id="ARBA00004651"/>
    </source>
</evidence>
<keyword evidence="4 6" id="KW-1133">Transmembrane helix</keyword>
<accession>A0A3N4NK45</accession>
<comment type="subcellular location">
    <subcellularLocation>
        <location evidence="1">Cell membrane</location>
        <topology evidence="1">Multi-pass membrane protein</topology>
    </subcellularLocation>
</comment>
<feature type="transmembrane region" description="Helical" evidence="6">
    <location>
        <begin position="7"/>
        <end position="25"/>
    </location>
</feature>
<feature type="transmembrane region" description="Helical" evidence="6">
    <location>
        <begin position="478"/>
        <end position="499"/>
    </location>
</feature>
<dbReference type="AlphaFoldDB" id="A0A3N4NK45"/>
<keyword evidence="2" id="KW-1003">Cell membrane</keyword>
<reference evidence="9 10" key="1">
    <citation type="submission" date="2018-11" db="EMBL/GenBank/DDBJ databases">
        <title>Aureibaculum marinum gen. nov., sp. nov., a member of the family Flavobacteriaceae isolated from the Bohai Sea.</title>
        <authorList>
            <person name="Ji X."/>
        </authorList>
    </citation>
    <scope>NUCLEOTIDE SEQUENCE [LARGE SCALE GENOMIC DNA]</scope>
    <source>
        <strain evidence="9 10">BH-SD17</strain>
    </source>
</reference>
<feature type="transmembrane region" description="Helical" evidence="6">
    <location>
        <begin position="252"/>
        <end position="274"/>
    </location>
</feature>
<keyword evidence="5 6" id="KW-0472">Membrane</keyword>
<proteinExistence type="predicted"/>
<dbReference type="Proteomes" id="UP000270856">
    <property type="component" value="Unassembled WGS sequence"/>
</dbReference>
<name>A0A3N4NK45_9FLAO</name>
<evidence type="ECO:0000256" key="6">
    <source>
        <dbReference type="SAM" id="Phobius"/>
    </source>
</evidence>
<comment type="caution">
    <text evidence="9">The sequence shown here is derived from an EMBL/GenBank/DDBJ whole genome shotgun (WGS) entry which is preliminary data.</text>
</comment>
<dbReference type="EMBL" id="RPFJ01000011">
    <property type="protein sequence ID" value="RPD96581.1"/>
    <property type="molecule type" value="Genomic_DNA"/>
</dbReference>
<keyword evidence="10" id="KW-1185">Reference proteome</keyword>
<protein>
    <submittedName>
        <fullName evidence="9">ComEC family competence protein</fullName>
    </submittedName>
</protein>
<sequence length="676" mass="77915">MKILKYVPAQLTILLIIGIVVGHNINISLWLLFFLFSISTLYLSVTYFISNKKNTQNYYFTFGGYAIFILLGISSITLKNATYKKNNYTTFLSDNSNEIVLIIDDILKPNLYYNSYIARVITVDKNKTQGKVKLNISKNSTKKTLSIDDKIVVFEKFNVIDNPLNPYQFNYKNYLAKQQVHHQITIYNNSYFQLKNNNTTLKGIAHFFRQKINTSLQKQGFKGNELAIINALLLGQRQEISKEIIENYQNAGAIHILAVSGLHVGIILWILYLLFKPLDRLKNGKFIKLLFIVLLLWSFAFIAGLSASVIRAVTMFTAVAVALVTNSKKNTYNILIISVFILLLFNPYYLFEVGFQLSYLAVFFIVWVQPKLYNLWKPKFLIIDYPWKLLTVSIAAQLGVLPLSLYYFHQFPGLFFIANLLIIPFLGFILGFGIVVIILALFDILPNVIAYTYEKVIFLLNSTVGWIGKQESFLFQNISFTISSAILSYFFIILFFKWFETKNKSLIPYVLMAIALFQSNLILEKYRTRTSSEITIFNKSQHSILAKRIGKNTHIQHTLDSITNTNIINDYCIGTNSIVKRIDNEIKNVYLLKSEKILVVDSMGVYTGIDFKPTIIWLRNSPNINLQRLINQIQPKKIIVDGSNYKSHAKQWQKTCKNNNIHFHYTVKDGAYREKI</sequence>
<dbReference type="PANTHER" id="PTHR30619:SF1">
    <property type="entry name" value="RECOMBINATION PROTEIN 2"/>
    <property type="match status" value="1"/>
</dbReference>
<feature type="transmembrane region" description="Helical" evidence="6">
    <location>
        <begin position="357"/>
        <end position="375"/>
    </location>
</feature>
<dbReference type="RefSeq" id="WP_123897856.1">
    <property type="nucleotide sequence ID" value="NZ_RPFJ01000011.1"/>
</dbReference>
<feature type="domain" description="DUF4131" evidence="8">
    <location>
        <begin position="27"/>
        <end position="187"/>
    </location>
</feature>